<keyword evidence="1" id="KW-0812">Transmembrane</keyword>
<feature type="transmembrane region" description="Helical" evidence="1">
    <location>
        <begin position="7"/>
        <end position="26"/>
    </location>
</feature>
<proteinExistence type="predicted"/>
<name>A0A2H0UW33_9BACT</name>
<dbReference type="Proteomes" id="UP000230882">
    <property type="component" value="Unassembled WGS sequence"/>
</dbReference>
<reference evidence="3" key="1">
    <citation type="submission" date="2017-09" db="EMBL/GenBank/DDBJ databases">
        <title>Depth-based differentiation of microbial function through sediment-hosted aquifers and enrichment of novel symbionts in the deep terrestrial subsurface.</title>
        <authorList>
            <person name="Probst A.J."/>
            <person name="Ladd B."/>
            <person name="Jarett J.K."/>
            <person name="Geller-Mcgrath D.E."/>
            <person name="Sieber C.M.K."/>
            <person name="Emerson J.B."/>
            <person name="Anantharaman K."/>
            <person name="Thomas B.C."/>
            <person name="Malmstrom R."/>
            <person name="Stieglmeier M."/>
            <person name="Klingl A."/>
            <person name="Woyke T."/>
            <person name="Ryan C.M."/>
            <person name="Banfield J.F."/>
        </authorList>
    </citation>
    <scope>NUCLEOTIDE SEQUENCE [LARGE SCALE GENOMIC DNA]</scope>
</reference>
<evidence type="ECO:0008006" key="4">
    <source>
        <dbReference type="Google" id="ProtNLM"/>
    </source>
</evidence>
<organism evidence="2 3">
    <name type="scientific">bacterium (Candidatus Gribaldobacteria) CG10_big_fil_rev_8_21_14_0_10_37_46</name>
    <dbReference type="NCBI Taxonomy" id="2014276"/>
    <lineage>
        <taxon>Bacteria</taxon>
        <taxon>Candidatus Gribaldobacteria</taxon>
    </lineage>
</organism>
<dbReference type="EMBL" id="PFAU01000034">
    <property type="protein sequence ID" value="PIR91041.1"/>
    <property type="molecule type" value="Genomic_DNA"/>
</dbReference>
<comment type="caution">
    <text evidence="2">The sequence shown here is derived from an EMBL/GenBank/DDBJ whole genome shotgun (WGS) entry which is preliminary data.</text>
</comment>
<protein>
    <recommendedName>
        <fullName evidence="4">3D domain-containing protein</fullName>
    </recommendedName>
</protein>
<sequence>MLSNRKWYLLISSILIGVLGIFPFYLPSGKQVMADIEIDLTNQATAKGEDERSSSTNQEFSDLQIIQQTTLLPLISPPTQEEIEVLEKNKMIVTAYSSSVWETQGDPFITASGNRVRDGIVANNLLSFGTEIKLPEIFGDKIFVVEDRMHSRKGDYQIDIWLPSHQEALNFGVKLTEMEIVKLP</sequence>
<evidence type="ECO:0000256" key="1">
    <source>
        <dbReference type="SAM" id="Phobius"/>
    </source>
</evidence>
<evidence type="ECO:0000313" key="3">
    <source>
        <dbReference type="Proteomes" id="UP000230882"/>
    </source>
</evidence>
<dbReference type="AlphaFoldDB" id="A0A2H0UW33"/>
<evidence type="ECO:0000313" key="2">
    <source>
        <dbReference type="EMBL" id="PIR91041.1"/>
    </source>
</evidence>
<dbReference type="CDD" id="cd22784">
    <property type="entry name" value="DPBB_MltA_YuiC-like"/>
    <property type="match status" value="1"/>
</dbReference>
<keyword evidence="1" id="KW-1133">Transmembrane helix</keyword>
<keyword evidence="1" id="KW-0472">Membrane</keyword>
<accession>A0A2H0UW33</accession>
<gene>
    <name evidence="2" type="ORF">COU02_01350</name>
</gene>